<feature type="domain" description="CUB" evidence="6">
    <location>
        <begin position="247"/>
        <end position="370"/>
    </location>
</feature>
<feature type="compositionally biased region" description="Polar residues" evidence="4">
    <location>
        <begin position="570"/>
        <end position="583"/>
    </location>
</feature>
<dbReference type="KEGG" id="spu:578458"/>
<evidence type="ECO:0000256" key="2">
    <source>
        <dbReference type="ARBA" id="ARBA00023157"/>
    </source>
</evidence>
<dbReference type="SMART" id="SM00042">
    <property type="entry name" value="CUB"/>
    <property type="match status" value="3"/>
</dbReference>
<dbReference type="CDD" id="cd00041">
    <property type="entry name" value="CUB"/>
    <property type="match status" value="2"/>
</dbReference>
<evidence type="ECO:0000259" key="6">
    <source>
        <dbReference type="PROSITE" id="PS01180"/>
    </source>
</evidence>
<dbReference type="EnsemblMetazoa" id="XM_011670682">
    <property type="protein sequence ID" value="XP_011668984"/>
    <property type="gene ID" value="LOC578458"/>
</dbReference>
<dbReference type="PROSITE" id="PS01209">
    <property type="entry name" value="LDLRA_1"/>
    <property type="match status" value="1"/>
</dbReference>
<dbReference type="InterPro" id="IPR036055">
    <property type="entry name" value="LDL_receptor-like_sf"/>
</dbReference>
<protein>
    <recommendedName>
        <fullName evidence="6">CUB domain-containing protein</fullName>
    </recommendedName>
</protein>
<dbReference type="PANTHER" id="PTHR24251">
    <property type="entry name" value="OVOCHYMASE-RELATED"/>
    <property type="match status" value="1"/>
</dbReference>
<keyword evidence="5" id="KW-0472">Membrane</keyword>
<reference evidence="8" key="1">
    <citation type="submission" date="2015-02" db="EMBL/GenBank/DDBJ databases">
        <title>Genome sequencing for Strongylocentrotus purpuratus.</title>
        <authorList>
            <person name="Murali S."/>
            <person name="Liu Y."/>
            <person name="Vee V."/>
            <person name="English A."/>
            <person name="Wang M."/>
            <person name="Skinner E."/>
            <person name="Han Y."/>
            <person name="Muzny D.M."/>
            <person name="Worley K.C."/>
            <person name="Gibbs R.A."/>
        </authorList>
    </citation>
    <scope>NUCLEOTIDE SEQUENCE</scope>
</reference>
<dbReference type="SMART" id="SM00192">
    <property type="entry name" value="LDLa"/>
    <property type="match status" value="1"/>
</dbReference>
<evidence type="ECO:0000313" key="7">
    <source>
        <dbReference type="EnsemblMetazoa" id="XP_011668984"/>
    </source>
</evidence>
<evidence type="ECO:0000313" key="8">
    <source>
        <dbReference type="Proteomes" id="UP000007110"/>
    </source>
</evidence>
<feature type="region of interest" description="Disordered" evidence="4">
    <location>
        <begin position="453"/>
        <end position="594"/>
    </location>
</feature>
<dbReference type="FunFam" id="2.60.120.290:FF:000013">
    <property type="entry name" value="Membrane frizzled-related protein"/>
    <property type="match status" value="1"/>
</dbReference>
<evidence type="ECO:0000256" key="3">
    <source>
        <dbReference type="PROSITE-ProRule" id="PRU00124"/>
    </source>
</evidence>
<keyword evidence="8" id="KW-1185">Reference proteome</keyword>
<dbReference type="OMA" id="HERIFFD"/>
<evidence type="ECO:0000256" key="4">
    <source>
        <dbReference type="SAM" id="MobiDB-lite"/>
    </source>
</evidence>
<dbReference type="InterPro" id="IPR023415">
    <property type="entry name" value="LDLR_class-A_CS"/>
</dbReference>
<keyword evidence="5" id="KW-1133">Transmembrane helix</keyword>
<feature type="transmembrane region" description="Helical" evidence="5">
    <location>
        <begin position="419"/>
        <end position="442"/>
    </location>
</feature>
<organism evidence="7 8">
    <name type="scientific">Strongylocentrotus purpuratus</name>
    <name type="common">Purple sea urchin</name>
    <dbReference type="NCBI Taxonomy" id="7668"/>
    <lineage>
        <taxon>Eukaryota</taxon>
        <taxon>Metazoa</taxon>
        <taxon>Echinodermata</taxon>
        <taxon>Eleutherozoa</taxon>
        <taxon>Echinozoa</taxon>
        <taxon>Echinoidea</taxon>
        <taxon>Euechinoidea</taxon>
        <taxon>Echinacea</taxon>
        <taxon>Camarodonta</taxon>
        <taxon>Echinidea</taxon>
        <taxon>Strongylocentrotidae</taxon>
        <taxon>Strongylocentrotus</taxon>
    </lineage>
</organism>
<sequence>MSRRAPMARFNSVTMASYRRVRIFFSSFTLENPNDLNICNFDYLAIYDGGSDVDPSLGMFCGPQNPPATITTGNELYVVFHTDSSIQKTGFRAEITDVPIDYVEPVPTPAHGLCYYTYTEEHGVFYSPGFPDYYGSSLKCTYIVTSSKADNTILLRFPSFDVEESINCVYDYVEIRDGDSETSELLNRYCGASLPENTISSTGPAMFVRFRSDSSNVFKGFYAEYADSDTGFQDDNGNSNSNQFSVCDLSHAALTEKGGAIVSHESYSQGSYDDSQYCTVTIIASRAHERIFFDLIEIDLPPSNDCGASGDYLQLLDGDASAQNSETLGFFCGQGVGRYTTENSFAVVRFISDSVPNSELEGFKLVYSIFYTDENGCEDGDWHCDNNRCIAKNLICDGYDHCRDNSDEERGCRQLSTRIWMIAVGVSAAIIIMVVVAGCLFYKWSNRKSALNPSYEASSPTSTAAPMNSANSQIPASKTMTAVTISRNDDITTAHSPRRLGRRHSNAVEPLEFTPTTPPPPSYGDVTSNQEPTKYLEFGRGKSKTESRSREPRLKPLSLLPSSEPTRESTTVLNMESLPTGSRNVLPPIKNDDR</sequence>
<feature type="compositionally biased region" description="Basic and acidic residues" evidence="4">
    <location>
        <begin position="537"/>
        <end position="554"/>
    </location>
</feature>
<dbReference type="OrthoDB" id="291007at2759"/>
<name>A0A7M7HN29_STRPU</name>
<feature type="compositionally biased region" description="Polar residues" evidence="4">
    <location>
        <begin position="453"/>
        <end position="486"/>
    </location>
</feature>
<feature type="compositionally biased region" description="Low complexity" evidence="4">
    <location>
        <begin position="555"/>
        <end position="564"/>
    </location>
</feature>
<feature type="disulfide bond" evidence="3">
    <location>
        <begin position="377"/>
        <end position="389"/>
    </location>
</feature>
<evidence type="ECO:0000256" key="5">
    <source>
        <dbReference type="SAM" id="Phobius"/>
    </source>
</evidence>
<dbReference type="SUPFAM" id="SSF49854">
    <property type="entry name" value="Spermadhesin, CUB domain"/>
    <property type="match status" value="3"/>
</dbReference>
<dbReference type="Gene3D" id="2.60.120.290">
    <property type="entry name" value="Spermadhesin, CUB domain"/>
    <property type="match status" value="3"/>
</dbReference>
<dbReference type="Gene3D" id="4.10.400.10">
    <property type="entry name" value="Low-density Lipoprotein Receptor"/>
    <property type="match status" value="1"/>
</dbReference>
<dbReference type="InterPro" id="IPR035914">
    <property type="entry name" value="Sperma_CUB_dom_sf"/>
</dbReference>
<feature type="domain" description="CUB" evidence="6">
    <location>
        <begin position="114"/>
        <end position="228"/>
    </location>
</feature>
<keyword evidence="2 3" id="KW-1015">Disulfide bond</keyword>
<dbReference type="PANTHER" id="PTHR24251:SF37">
    <property type="entry name" value="CUB DOMAIN-CONTAINING PROTEIN"/>
    <property type="match status" value="1"/>
</dbReference>
<dbReference type="Pfam" id="PF00431">
    <property type="entry name" value="CUB"/>
    <property type="match status" value="3"/>
</dbReference>
<feature type="domain" description="CUB" evidence="6">
    <location>
        <begin position="20"/>
        <end position="98"/>
    </location>
</feature>
<feature type="compositionally biased region" description="Basic residues" evidence="4">
    <location>
        <begin position="496"/>
        <end position="505"/>
    </location>
</feature>
<comment type="caution">
    <text evidence="3">Lacks conserved residue(s) required for the propagation of feature annotation.</text>
</comment>
<keyword evidence="5" id="KW-0812">Transmembrane</keyword>
<feature type="disulfide bond" evidence="3">
    <location>
        <begin position="384"/>
        <end position="402"/>
    </location>
</feature>
<dbReference type="InterPro" id="IPR002172">
    <property type="entry name" value="LDrepeatLR_classA_rpt"/>
</dbReference>
<dbReference type="PROSITE" id="PS01180">
    <property type="entry name" value="CUB"/>
    <property type="match status" value="3"/>
</dbReference>
<proteinExistence type="predicted"/>
<dbReference type="CDD" id="cd00112">
    <property type="entry name" value="LDLa"/>
    <property type="match status" value="1"/>
</dbReference>
<keyword evidence="1" id="KW-0677">Repeat</keyword>
<dbReference type="Pfam" id="PF00057">
    <property type="entry name" value="Ldl_recept_a"/>
    <property type="match status" value="1"/>
</dbReference>
<dbReference type="SUPFAM" id="SSF57424">
    <property type="entry name" value="LDL receptor-like module"/>
    <property type="match status" value="1"/>
</dbReference>
<accession>A0A7M7HN29</accession>
<reference evidence="7" key="2">
    <citation type="submission" date="2021-01" db="UniProtKB">
        <authorList>
            <consortium name="EnsemblMetazoa"/>
        </authorList>
    </citation>
    <scope>IDENTIFICATION</scope>
</reference>
<dbReference type="PROSITE" id="PS50068">
    <property type="entry name" value="LDLRA_2"/>
    <property type="match status" value="1"/>
</dbReference>
<dbReference type="Proteomes" id="UP000007110">
    <property type="component" value="Unassembled WGS sequence"/>
</dbReference>
<dbReference type="AlphaFoldDB" id="A0A7M7HN29"/>
<dbReference type="GeneID" id="578458"/>
<dbReference type="InterPro" id="IPR000859">
    <property type="entry name" value="CUB_dom"/>
</dbReference>
<dbReference type="RefSeq" id="XP_011668984.1">
    <property type="nucleotide sequence ID" value="XM_011670682.2"/>
</dbReference>
<dbReference type="InParanoid" id="A0A7M7HN29"/>
<evidence type="ECO:0000256" key="1">
    <source>
        <dbReference type="ARBA" id="ARBA00022737"/>
    </source>
</evidence>